<gene>
    <name evidence="2" type="ORF">ACFOW1_09535</name>
</gene>
<dbReference type="Proteomes" id="UP001595906">
    <property type="component" value="Unassembled WGS sequence"/>
</dbReference>
<organism evidence="2 3">
    <name type="scientific">Parasediminibacterium paludis</name>
    <dbReference type="NCBI Taxonomy" id="908966"/>
    <lineage>
        <taxon>Bacteria</taxon>
        <taxon>Pseudomonadati</taxon>
        <taxon>Bacteroidota</taxon>
        <taxon>Chitinophagia</taxon>
        <taxon>Chitinophagales</taxon>
        <taxon>Chitinophagaceae</taxon>
        <taxon>Parasediminibacterium</taxon>
    </lineage>
</organism>
<proteinExistence type="predicted"/>
<dbReference type="EMBL" id="JBHSDC010000018">
    <property type="protein sequence ID" value="MFC4232132.1"/>
    <property type="molecule type" value="Genomic_DNA"/>
</dbReference>
<feature type="transmembrane region" description="Helical" evidence="1">
    <location>
        <begin position="27"/>
        <end position="45"/>
    </location>
</feature>
<evidence type="ECO:0000313" key="3">
    <source>
        <dbReference type="Proteomes" id="UP001595906"/>
    </source>
</evidence>
<evidence type="ECO:0000313" key="2">
    <source>
        <dbReference type="EMBL" id="MFC4232132.1"/>
    </source>
</evidence>
<sequence>MVDSKSVGGCITTVLAFTLNEAFKSDITFITLTAVGFSTILYNVIRIKNEWHKNNQ</sequence>
<dbReference type="RefSeq" id="WP_379013868.1">
    <property type="nucleotide sequence ID" value="NZ_JBHSDC010000018.1"/>
</dbReference>
<evidence type="ECO:0000256" key="1">
    <source>
        <dbReference type="SAM" id="Phobius"/>
    </source>
</evidence>
<reference evidence="3" key="1">
    <citation type="journal article" date="2019" name="Int. J. Syst. Evol. Microbiol.">
        <title>The Global Catalogue of Microorganisms (GCM) 10K type strain sequencing project: providing services to taxonomists for standard genome sequencing and annotation.</title>
        <authorList>
            <consortium name="The Broad Institute Genomics Platform"/>
            <consortium name="The Broad Institute Genome Sequencing Center for Infectious Disease"/>
            <person name="Wu L."/>
            <person name="Ma J."/>
        </authorList>
    </citation>
    <scope>NUCLEOTIDE SEQUENCE [LARGE SCALE GENOMIC DNA]</scope>
    <source>
        <strain evidence="3">CECT 8010</strain>
    </source>
</reference>
<keyword evidence="1" id="KW-0812">Transmembrane</keyword>
<keyword evidence="1" id="KW-0472">Membrane</keyword>
<keyword evidence="3" id="KW-1185">Reference proteome</keyword>
<protein>
    <submittedName>
        <fullName evidence="2">Uncharacterized protein</fullName>
    </submittedName>
</protein>
<accession>A0ABV8PYW7</accession>
<comment type="caution">
    <text evidence="2">The sequence shown here is derived from an EMBL/GenBank/DDBJ whole genome shotgun (WGS) entry which is preliminary data.</text>
</comment>
<keyword evidence="1" id="KW-1133">Transmembrane helix</keyword>
<name>A0ABV8PYW7_9BACT</name>